<proteinExistence type="predicted"/>
<dbReference type="Proteomes" id="UP000236721">
    <property type="component" value="Unassembled WGS sequence"/>
</dbReference>
<dbReference type="PROSITE" id="PS51729">
    <property type="entry name" value="GNAT_YJDJ"/>
    <property type="match status" value="1"/>
</dbReference>
<accession>A0A1H5TN44</accession>
<dbReference type="AlphaFoldDB" id="A0A1H5TN44"/>
<reference evidence="3" key="1">
    <citation type="submission" date="2016-10" db="EMBL/GenBank/DDBJ databases">
        <authorList>
            <person name="Varghese N."/>
            <person name="Submissions S."/>
        </authorList>
    </citation>
    <scope>NUCLEOTIDE SEQUENCE [LARGE SCALE GENOMIC DNA]</scope>
    <source>
        <strain evidence="3">CGMCC 1.7062</strain>
    </source>
</reference>
<evidence type="ECO:0000313" key="3">
    <source>
        <dbReference type="Proteomes" id="UP000236721"/>
    </source>
</evidence>
<name>A0A1H5TN44_9VIBR</name>
<dbReference type="Gene3D" id="3.40.630.30">
    <property type="match status" value="1"/>
</dbReference>
<dbReference type="Pfam" id="PF14542">
    <property type="entry name" value="Acetyltransf_CG"/>
    <property type="match status" value="1"/>
</dbReference>
<dbReference type="RefSeq" id="WP_103878922.1">
    <property type="nucleotide sequence ID" value="NZ_FNVG01000002.1"/>
</dbReference>
<evidence type="ECO:0000313" key="2">
    <source>
        <dbReference type="EMBL" id="SEF64262.1"/>
    </source>
</evidence>
<dbReference type="InterPro" id="IPR016181">
    <property type="entry name" value="Acyl_CoA_acyltransferase"/>
</dbReference>
<protein>
    <recommendedName>
        <fullName evidence="1">N-acetyltransferase domain-containing protein</fullName>
    </recommendedName>
</protein>
<dbReference type="InterPro" id="IPR031165">
    <property type="entry name" value="GNAT_YJDJ"/>
</dbReference>
<dbReference type="InterPro" id="IPR045057">
    <property type="entry name" value="Gcn5-rel_NAT"/>
</dbReference>
<dbReference type="OrthoDB" id="9813275at2"/>
<dbReference type="CDD" id="cd04301">
    <property type="entry name" value="NAT_SF"/>
    <property type="match status" value="1"/>
</dbReference>
<dbReference type="EMBL" id="FNVG01000002">
    <property type="protein sequence ID" value="SEF64262.1"/>
    <property type="molecule type" value="Genomic_DNA"/>
</dbReference>
<evidence type="ECO:0000259" key="1">
    <source>
        <dbReference type="PROSITE" id="PS51729"/>
    </source>
</evidence>
<organism evidence="2 3">
    <name type="scientific">Vibrio hangzhouensis</name>
    <dbReference type="NCBI Taxonomy" id="462991"/>
    <lineage>
        <taxon>Bacteria</taxon>
        <taxon>Pseudomonadati</taxon>
        <taxon>Pseudomonadota</taxon>
        <taxon>Gammaproteobacteria</taxon>
        <taxon>Vibrionales</taxon>
        <taxon>Vibrionaceae</taxon>
        <taxon>Vibrio</taxon>
    </lineage>
</organism>
<dbReference type="PANTHER" id="PTHR31435">
    <property type="entry name" value="PROTEIN NATD1"/>
    <property type="match status" value="1"/>
</dbReference>
<feature type="domain" description="N-acetyltransferase" evidence="1">
    <location>
        <begin position="3"/>
        <end position="78"/>
    </location>
</feature>
<keyword evidence="3" id="KW-1185">Reference proteome</keyword>
<dbReference type="SUPFAM" id="SSF55729">
    <property type="entry name" value="Acyl-CoA N-acyltransferases (Nat)"/>
    <property type="match status" value="1"/>
</dbReference>
<gene>
    <name evidence="2" type="ORF">SAMN04488244_102326</name>
</gene>
<dbReference type="PANTHER" id="PTHR31435:SF9">
    <property type="entry name" value="PROTEIN NATD1"/>
    <property type="match status" value="1"/>
</dbReference>
<sequence>MIEHQPDRKRFVASGLGPESVLEYRQTDDHINFTRTYVPDALRGQGIAKQLVEAGLNWAKEQGYTIEADCWYVAKFLD</sequence>